<feature type="domain" description="Response regulatory" evidence="7">
    <location>
        <begin position="648"/>
        <end position="766"/>
    </location>
</feature>
<dbReference type="CDD" id="cd17546">
    <property type="entry name" value="REC_hyHK_CKI1_RcsC-like"/>
    <property type="match status" value="1"/>
</dbReference>
<keyword evidence="5" id="KW-0597">Phosphoprotein</keyword>
<evidence type="ECO:0000256" key="2">
    <source>
        <dbReference type="ARBA" id="ARBA00012438"/>
    </source>
</evidence>
<accession>A0A9N8HRG1</accession>
<name>A0A9N8HRG1_9STRA</name>
<dbReference type="EMBL" id="CAICTM010001392">
    <property type="protein sequence ID" value="CAB9523241.1"/>
    <property type="molecule type" value="Genomic_DNA"/>
</dbReference>
<dbReference type="SUPFAM" id="SSF52172">
    <property type="entry name" value="CheY-like"/>
    <property type="match status" value="1"/>
</dbReference>
<dbReference type="OrthoDB" id="48749at2759"/>
<dbReference type="AlphaFoldDB" id="A0A9N8HRG1"/>
<dbReference type="PRINTS" id="PR00344">
    <property type="entry name" value="BCTRLSENSOR"/>
</dbReference>
<keyword evidence="4 9" id="KW-0418">Kinase</keyword>
<feature type="domain" description="PAS" evidence="8">
    <location>
        <begin position="134"/>
        <end position="204"/>
    </location>
</feature>
<evidence type="ECO:0000313" key="10">
    <source>
        <dbReference type="Proteomes" id="UP001153069"/>
    </source>
</evidence>
<dbReference type="CDD" id="cd00130">
    <property type="entry name" value="PAS"/>
    <property type="match status" value="1"/>
</dbReference>
<dbReference type="GO" id="GO:0005886">
    <property type="term" value="C:plasma membrane"/>
    <property type="evidence" value="ECO:0007669"/>
    <property type="project" value="TreeGrafter"/>
</dbReference>
<evidence type="ECO:0000313" key="9">
    <source>
        <dbReference type="EMBL" id="CAB9523241.1"/>
    </source>
</evidence>
<proteinExistence type="predicted"/>
<comment type="catalytic activity">
    <reaction evidence="1">
        <text>ATP + protein L-histidine = ADP + protein N-phospho-L-histidine.</text>
        <dbReference type="EC" id="2.7.13.3"/>
    </reaction>
</comment>
<keyword evidence="10" id="KW-1185">Reference proteome</keyword>
<reference evidence="9" key="1">
    <citation type="submission" date="2020-06" db="EMBL/GenBank/DDBJ databases">
        <authorList>
            <consortium name="Plant Systems Biology data submission"/>
        </authorList>
    </citation>
    <scope>NUCLEOTIDE SEQUENCE</scope>
    <source>
        <strain evidence="9">D6</strain>
    </source>
</reference>
<dbReference type="GO" id="GO:0000155">
    <property type="term" value="F:phosphorelay sensor kinase activity"/>
    <property type="evidence" value="ECO:0007669"/>
    <property type="project" value="InterPro"/>
</dbReference>
<dbReference type="SMART" id="SM00091">
    <property type="entry name" value="PAS"/>
    <property type="match status" value="2"/>
</dbReference>
<dbReference type="SUPFAM" id="SSF55785">
    <property type="entry name" value="PYP-like sensor domain (PAS domain)"/>
    <property type="match status" value="1"/>
</dbReference>
<evidence type="ECO:0000259" key="7">
    <source>
        <dbReference type="PROSITE" id="PS50110"/>
    </source>
</evidence>
<evidence type="ECO:0000256" key="3">
    <source>
        <dbReference type="ARBA" id="ARBA00022679"/>
    </source>
</evidence>
<dbReference type="PROSITE" id="PS50109">
    <property type="entry name" value="HIS_KIN"/>
    <property type="match status" value="1"/>
</dbReference>
<evidence type="ECO:0000259" key="6">
    <source>
        <dbReference type="PROSITE" id="PS50109"/>
    </source>
</evidence>
<dbReference type="InterPro" id="IPR036890">
    <property type="entry name" value="HATPase_C_sf"/>
</dbReference>
<dbReference type="InterPro" id="IPR001789">
    <property type="entry name" value="Sig_transdc_resp-reg_receiver"/>
</dbReference>
<dbReference type="EC" id="2.7.13.3" evidence="2"/>
<evidence type="ECO:0000256" key="4">
    <source>
        <dbReference type="ARBA" id="ARBA00022777"/>
    </source>
</evidence>
<dbReference type="SUPFAM" id="SSF47384">
    <property type="entry name" value="Homodimeric domain of signal transducing histidine kinase"/>
    <property type="match status" value="1"/>
</dbReference>
<dbReference type="SMART" id="SM00448">
    <property type="entry name" value="REC"/>
    <property type="match status" value="1"/>
</dbReference>
<dbReference type="PANTHER" id="PTHR43047">
    <property type="entry name" value="TWO-COMPONENT HISTIDINE PROTEIN KINASE"/>
    <property type="match status" value="1"/>
</dbReference>
<feature type="domain" description="Histidine kinase" evidence="6">
    <location>
        <begin position="279"/>
        <end position="546"/>
    </location>
</feature>
<dbReference type="SUPFAM" id="SSF55874">
    <property type="entry name" value="ATPase domain of HSP90 chaperone/DNA topoisomerase II/histidine kinase"/>
    <property type="match status" value="1"/>
</dbReference>
<dbReference type="Gene3D" id="1.10.287.130">
    <property type="match status" value="1"/>
</dbReference>
<dbReference type="InterPro" id="IPR003594">
    <property type="entry name" value="HATPase_dom"/>
</dbReference>
<dbReference type="Pfam" id="PF00072">
    <property type="entry name" value="Response_reg"/>
    <property type="match status" value="1"/>
</dbReference>
<dbReference type="Pfam" id="PF02518">
    <property type="entry name" value="HATPase_c"/>
    <property type="match status" value="1"/>
</dbReference>
<dbReference type="PANTHER" id="PTHR43047:SF72">
    <property type="entry name" value="OSMOSENSING HISTIDINE PROTEIN KINASE SLN1"/>
    <property type="match status" value="1"/>
</dbReference>
<dbReference type="SMART" id="SM00387">
    <property type="entry name" value="HATPase_c"/>
    <property type="match status" value="1"/>
</dbReference>
<evidence type="ECO:0000259" key="8">
    <source>
        <dbReference type="PROSITE" id="PS50112"/>
    </source>
</evidence>
<evidence type="ECO:0000256" key="5">
    <source>
        <dbReference type="PROSITE-ProRule" id="PRU00169"/>
    </source>
</evidence>
<dbReference type="InterPro" id="IPR036097">
    <property type="entry name" value="HisK_dim/P_sf"/>
</dbReference>
<comment type="caution">
    <text evidence="9">The sequence shown here is derived from an EMBL/GenBank/DDBJ whole genome shotgun (WGS) entry which is preliminary data.</text>
</comment>
<dbReference type="InterPro" id="IPR005467">
    <property type="entry name" value="His_kinase_dom"/>
</dbReference>
<organism evidence="9 10">
    <name type="scientific">Seminavis robusta</name>
    <dbReference type="NCBI Taxonomy" id="568900"/>
    <lineage>
        <taxon>Eukaryota</taxon>
        <taxon>Sar</taxon>
        <taxon>Stramenopiles</taxon>
        <taxon>Ochrophyta</taxon>
        <taxon>Bacillariophyta</taxon>
        <taxon>Bacillariophyceae</taxon>
        <taxon>Bacillariophycidae</taxon>
        <taxon>Naviculales</taxon>
        <taxon>Naviculaceae</taxon>
        <taxon>Seminavis</taxon>
    </lineage>
</organism>
<dbReference type="Pfam" id="PF13426">
    <property type="entry name" value="PAS_9"/>
    <property type="match status" value="1"/>
</dbReference>
<dbReference type="Proteomes" id="UP001153069">
    <property type="component" value="Unassembled WGS sequence"/>
</dbReference>
<dbReference type="InterPro" id="IPR004358">
    <property type="entry name" value="Sig_transdc_His_kin-like_C"/>
</dbReference>
<dbReference type="PROSITE" id="PS50112">
    <property type="entry name" value="PAS"/>
    <property type="match status" value="1"/>
</dbReference>
<dbReference type="GO" id="GO:0009927">
    <property type="term" value="F:histidine phosphotransfer kinase activity"/>
    <property type="evidence" value="ECO:0007669"/>
    <property type="project" value="TreeGrafter"/>
</dbReference>
<dbReference type="NCBIfam" id="TIGR00229">
    <property type="entry name" value="sensory_box"/>
    <property type="match status" value="1"/>
</dbReference>
<gene>
    <name evidence="9" type="ORF">SEMRO_1394_G268900.1</name>
</gene>
<sequence length="770" mass="86429">MGAIMRAETLSNLPLCMVSLDPTTLQPLAVNDLFQEHMGPLYKFQDSDFSMAATEDSRDRFRSAMQSALDAANSSSSGRIRVRNIEMVTLAGGSSGFPLRRFFDWFLRYNNTEGELVLLGDYCSSDQDVHQREQDAEWIDFFENAPIALHWLTSEGKILWANQTELRAFGYTEEEFIGHTITDFCHPEELPLFREIFQQLGDPSKGYVKDVPARFLTKQGEVMHLLIDSNVRYEKDGSFCHTRCFVRDDTARKIKEARASLLLEETKRSLQMLDNFMARSIHHLRTPLHVTQTMVDAIGVYLQQQQQQQQQQQSNTTTTTMQDCMEMVHMANEQIHQSVALLDDVADLAKFDQGGVLHMHPEIVSLEQLGRDVLQQVADDPHNHNNTNVEIALELRQSANDKKGPSMAVTDPTVLTRILKHLLNNALHVTQRGRVVLEIGYTPRLTFAVTDTGPGLELLPDQGDGDLPVIFQRYHQELLPDDTNCLVMATTLRERIEQSIASHQKNGMGIGLSLTYHLVQSLGGELQCTSRMGEGTRFSFSLPYTVSHNTGILLANNKKEELPSERVVITRSSSSRLRSLPWTTATTATTTATILTEPSMVNGRDDPARKDNSHLTFEHEDPKPCDISITPPVSCLASQGVKCQEPPSILVVEDNKTCAKMLCRTLSVEKCATKWVENGKLAVELLQETTPGTYDLIIMDLRMPVMDGLEATRIIKGKLEITTPVIALTGDDNERTREEADGIGFDGFYGKPLKRDKLKEILAQFTGYRA</sequence>
<feature type="modified residue" description="4-aspartylphosphate" evidence="5">
    <location>
        <position position="700"/>
    </location>
</feature>
<dbReference type="Gene3D" id="3.30.565.10">
    <property type="entry name" value="Histidine kinase-like ATPase, C-terminal domain"/>
    <property type="match status" value="1"/>
</dbReference>
<dbReference type="InterPro" id="IPR035965">
    <property type="entry name" value="PAS-like_dom_sf"/>
</dbReference>
<dbReference type="Gene3D" id="3.30.450.20">
    <property type="entry name" value="PAS domain"/>
    <property type="match status" value="1"/>
</dbReference>
<keyword evidence="3" id="KW-0808">Transferase</keyword>
<dbReference type="PROSITE" id="PS50110">
    <property type="entry name" value="RESPONSE_REGULATORY"/>
    <property type="match status" value="1"/>
</dbReference>
<evidence type="ECO:0000256" key="1">
    <source>
        <dbReference type="ARBA" id="ARBA00000085"/>
    </source>
</evidence>
<dbReference type="InterPro" id="IPR011006">
    <property type="entry name" value="CheY-like_superfamily"/>
</dbReference>
<dbReference type="InterPro" id="IPR000014">
    <property type="entry name" value="PAS"/>
</dbReference>
<dbReference type="Gene3D" id="3.40.50.2300">
    <property type="match status" value="1"/>
</dbReference>
<protein>
    <recommendedName>
        <fullName evidence="2">histidine kinase</fullName>
        <ecNumber evidence="2">2.7.13.3</ecNumber>
    </recommendedName>
</protein>